<feature type="region of interest" description="Disordered" evidence="1">
    <location>
        <begin position="98"/>
        <end position="127"/>
    </location>
</feature>
<evidence type="ECO:0000313" key="3">
    <source>
        <dbReference type="Proteomes" id="UP001157006"/>
    </source>
</evidence>
<dbReference type="EMBL" id="CATIWC010000654">
    <property type="protein sequence ID" value="CAI8583409.1"/>
    <property type="molecule type" value="Genomic_DNA"/>
</dbReference>
<feature type="compositionally biased region" description="Basic and acidic residues" evidence="1">
    <location>
        <begin position="104"/>
        <end position="119"/>
    </location>
</feature>
<protein>
    <submittedName>
        <fullName evidence="2">Uncharacterized protein</fullName>
    </submittedName>
</protein>
<evidence type="ECO:0000256" key="1">
    <source>
        <dbReference type="SAM" id="MobiDB-lite"/>
    </source>
</evidence>
<reference evidence="2 3" key="1">
    <citation type="submission" date="2023-01" db="EMBL/GenBank/DDBJ databases">
        <authorList>
            <person name="Kreplak J."/>
        </authorList>
    </citation>
    <scope>NUCLEOTIDE SEQUENCE [LARGE SCALE GENOMIC DNA]</scope>
</reference>
<accession>A0AAV0YC88</accession>
<proteinExistence type="predicted"/>
<dbReference type="AlphaFoldDB" id="A0AAV0YC88"/>
<sequence>MQVLKGFVSPCRFRKIRYSFIKIDTGFKLGGLASSDWGLWLGFSGEDSGDHRALQPSPDGSVFQWNMWDRCHRTVVTPFPILCMQSHVLTMCQHPHHPSSRIPEVNDKSNDEDAPHDQYTRGPTAPDLPTTRAFPEWAWTNFVS</sequence>
<evidence type="ECO:0000313" key="2">
    <source>
        <dbReference type="EMBL" id="CAI8583409.1"/>
    </source>
</evidence>
<name>A0AAV0YC88_VICFA</name>
<dbReference type="Proteomes" id="UP001157006">
    <property type="component" value="Unassembled WGS sequence"/>
</dbReference>
<keyword evidence="3" id="KW-1185">Reference proteome</keyword>
<organism evidence="2 3">
    <name type="scientific">Vicia faba</name>
    <name type="common">Broad bean</name>
    <name type="synonym">Faba vulgaris</name>
    <dbReference type="NCBI Taxonomy" id="3906"/>
    <lineage>
        <taxon>Eukaryota</taxon>
        <taxon>Viridiplantae</taxon>
        <taxon>Streptophyta</taxon>
        <taxon>Embryophyta</taxon>
        <taxon>Tracheophyta</taxon>
        <taxon>Spermatophyta</taxon>
        <taxon>Magnoliopsida</taxon>
        <taxon>eudicotyledons</taxon>
        <taxon>Gunneridae</taxon>
        <taxon>Pentapetalae</taxon>
        <taxon>rosids</taxon>
        <taxon>fabids</taxon>
        <taxon>Fabales</taxon>
        <taxon>Fabaceae</taxon>
        <taxon>Papilionoideae</taxon>
        <taxon>50 kb inversion clade</taxon>
        <taxon>NPAAA clade</taxon>
        <taxon>Hologalegina</taxon>
        <taxon>IRL clade</taxon>
        <taxon>Fabeae</taxon>
        <taxon>Vicia</taxon>
    </lineage>
</organism>
<gene>
    <name evidence="2" type="ORF">VFH_U025800</name>
</gene>
<comment type="caution">
    <text evidence="2">The sequence shown here is derived from an EMBL/GenBank/DDBJ whole genome shotgun (WGS) entry which is preliminary data.</text>
</comment>